<name>A0AAU9NZ92_9ASTR</name>
<sequence>MKLKFVLNSKQQWELKQQTRNWLELPYDVMANILYRVGVHDILLNAQKVCTTWRNICKDTAMWRVINMYNVFNHKNGRPLMQKMCKHAVNRSQGQLVDITIDDFANPELLRYISDRSSQLRSLEFVYCYGEIYESWAGSLRKFPLLEELSIYLTDISTGVIVAAGRFCPMLTTLKINDEMVAPCGNVIAVAIGENLPKLKHLELIGSFMTNIGLQAILDGCCHLELLDLRQCVYIDPDEDLVKKCLEKIKCVKLPYDSLEGCRYVFVDEPIAGSAIV</sequence>
<dbReference type="PANTHER" id="PTHR38926:SF80">
    <property type="entry name" value="F-BOX DOMAIN, LEUCINE-RICH REPEAT DOMAIN SUPERFAMILY"/>
    <property type="match status" value="1"/>
</dbReference>
<dbReference type="InterPro" id="IPR032675">
    <property type="entry name" value="LRR_dom_sf"/>
</dbReference>
<dbReference type="Pfam" id="PF00646">
    <property type="entry name" value="F-box"/>
    <property type="match status" value="1"/>
</dbReference>
<dbReference type="SUPFAM" id="SSF81383">
    <property type="entry name" value="F-box domain"/>
    <property type="match status" value="1"/>
</dbReference>
<dbReference type="PANTHER" id="PTHR38926">
    <property type="entry name" value="F-BOX DOMAIN CONTAINING PROTEIN, EXPRESSED"/>
    <property type="match status" value="1"/>
</dbReference>
<dbReference type="InterPro" id="IPR001810">
    <property type="entry name" value="F-box_dom"/>
</dbReference>
<proteinExistence type="predicted"/>
<dbReference type="Gene3D" id="3.80.10.10">
    <property type="entry name" value="Ribonuclease Inhibitor"/>
    <property type="match status" value="1"/>
</dbReference>
<dbReference type="PROSITE" id="PS50181">
    <property type="entry name" value="FBOX"/>
    <property type="match status" value="1"/>
</dbReference>
<keyword evidence="3" id="KW-1185">Reference proteome</keyword>
<comment type="caution">
    <text evidence="2">The sequence shown here is derived from an EMBL/GenBank/DDBJ whole genome shotgun (WGS) entry which is preliminary data.</text>
</comment>
<reference evidence="2 3" key="1">
    <citation type="submission" date="2022-01" db="EMBL/GenBank/DDBJ databases">
        <authorList>
            <person name="Xiong W."/>
            <person name="Schranz E."/>
        </authorList>
    </citation>
    <scope>NUCLEOTIDE SEQUENCE [LARGE SCALE GENOMIC DNA]</scope>
</reference>
<accession>A0AAU9NZ92</accession>
<gene>
    <name evidence="2" type="ORF">LVIROSA_LOCUS29069</name>
</gene>
<dbReference type="AlphaFoldDB" id="A0AAU9NZ92"/>
<feature type="domain" description="F-box" evidence="1">
    <location>
        <begin position="19"/>
        <end position="66"/>
    </location>
</feature>
<dbReference type="Gene3D" id="1.20.1280.50">
    <property type="match status" value="1"/>
</dbReference>
<evidence type="ECO:0000313" key="2">
    <source>
        <dbReference type="EMBL" id="CAH1443129.1"/>
    </source>
</evidence>
<dbReference type="Proteomes" id="UP001157418">
    <property type="component" value="Unassembled WGS sequence"/>
</dbReference>
<organism evidence="2 3">
    <name type="scientific">Lactuca virosa</name>
    <dbReference type="NCBI Taxonomy" id="75947"/>
    <lineage>
        <taxon>Eukaryota</taxon>
        <taxon>Viridiplantae</taxon>
        <taxon>Streptophyta</taxon>
        <taxon>Embryophyta</taxon>
        <taxon>Tracheophyta</taxon>
        <taxon>Spermatophyta</taxon>
        <taxon>Magnoliopsida</taxon>
        <taxon>eudicotyledons</taxon>
        <taxon>Gunneridae</taxon>
        <taxon>Pentapetalae</taxon>
        <taxon>asterids</taxon>
        <taxon>campanulids</taxon>
        <taxon>Asterales</taxon>
        <taxon>Asteraceae</taxon>
        <taxon>Cichorioideae</taxon>
        <taxon>Cichorieae</taxon>
        <taxon>Lactucinae</taxon>
        <taxon>Lactuca</taxon>
    </lineage>
</organism>
<evidence type="ECO:0000259" key="1">
    <source>
        <dbReference type="PROSITE" id="PS50181"/>
    </source>
</evidence>
<evidence type="ECO:0000313" key="3">
    <source>
        <dbReference type="Proteomes" id="UP001157418"/>
    </source>
</evidence>
<dbReference type="InterPro" id="IPR036047">
    <property type="entry name" value="F-box-like_dom_sf"/>
</dbReference>
<dbReference type="EMBL" id="CAKMRJ010005412">
    <property type="protein sequence ID" value="CAH1443129.1"/>
    <property type="molecule type" value="Genomic_DNA"/>
</dbReference>
<dbReference type="SUPFAM" id="SSF52047">
    <property type="entry name" value="RNI-like"/>
    <property type="match status" value="1"/>
</dbReference>
<dbReference type="CDD" id="cd22164">
    <property type="entry name" value="F-box_AtSKIP19-like"/>
    <property type="match status" value="1"/>
</dbReference>
<protein>
    <recommendedName>
        <fullName evidence="1">F-box domain-containing protein</fullName>
    </recommendedName>
</protein>